<dbReference type="GeneID" id="56135971"/>
<dbReference type="Proteomes" id="UP000320799">
    <property type="component" value="Segment"/>
</dbReference>
<proteinExistence type="predicted"/>
<dbReference type="RefSeq" id="YP_009903695.1">
    <property type="nucleotide sequence ID" value="NC_049849.1"/>
</dbReference>
<name>A0A514CSR9_9CAUD</name>
<dbReference type="EMBL" id="MN094788">
    <property type="protein sequence ID" value="QDH83514.1"/>
    <property type="molecule type" value="Genomic_DNA"/>
</dbReference>
<evidence type="ECO:0000313" key="2">
    <source>
        <dbReference type="Proteomes" id="UP000320799"/>
    </source>
</evidence>
<protein>
    <submittedName>
        <fullName evidence="1">Uncharacterized protein</fullName>
    </submittedName>
</protein>
<reference evidence="1 2" key="1">
    <citation type="submission" date="2019-06" db="EMBL/GenBank/DDBJ databases">
        <authorList>
            <person name="Kincaid V.D."/>
            <person name="Fuller A."/>
            <person name="Hodges K."/>
            <person name="Bansal M."/>
            <person name="Essig J."/>
            <person name="Johnson A."/>
        </authorList>
    </citation>
    <scope>NUCLEOTIDE SEQUENCE [LARGE SCALE GENOMIC DNA]</scope>
</reference>
<dbReference type="KEGG" id="vg:56135971"/>
<evidence type="ECO:0000313" key="1">
    <source>
        <dbReference type="EMBL" id="QDH83514.1"/>
    </source>
</evidence>
<organism evidence="1 2">
    <name type="scientific">Achromobacter phage Motura</name>
    <dbReference type="NCBI Taxonomy" id="2591403"/>
    <lineage>
        <taxon>Viruses</taxon>
        <taxon>Duplodnaviria</taxon>
        <taxon>Heunggongvirae</taxon>
        <taxon>Uroviricota</taxon>
        <taxon>Caudoviricetes</taxon>
        <taxon>Moturavirus</taxon>
        <taxon>Moturavirus motura</taxon>
    </lineage>
</organism>
<sequence length="51" mass="5684">MMSGIRVLIALIVFTVLCNIGFAVWLVNYTPTPEDTAPKTVRCHPLKHCGR</sequence>
<keyword evidence="2" id="KW-1185">Reference proteome</keyword>
<accession>A0A514CSR9</accession>